<dbReference type="InterPro" id="IPR000515">
    <property type="entry name" value="MetI-like"/>
</dbReference>
<evidence type="ECO:0000256" key="3">
    <source>
        <dbReference type="ARBA" id="ARBA00022475"/>
    </source>
</evidence>
<dbReference type="SUPFAM" id="SSF161098">
    <property type="entry name" value="MetI-like"/>
    <property type="match status" value="1"/>
</dbReference>
<dbReference type="Gene3D" id="1.10.3720.10">
    <property type="entry name" value="MetI-like"/>
    <property type="match status" value="1"/>
</dbReference>
<sequence>MTLDYALRRIAFFFVVVWITVTAMFFLVHLAPGDPITDQVTRMQASGQALSAGPELIEEYRRQFGLDKPLLEQYVDYVKELAQGNLGYSVTNFPTRVTTLIGDALPWTLGLLATAMVLSWVVGSLLGGLMAWRSTPAFARGLMSSVMLFAAIPYYLVALLLLYVFAYELQILPTGGARDPLGTSGGPFAAVLDTFEHALLPGLSIVLAFTGFFMLGMRSMMVSVLGSDHLLLAEAKGLPERRIFLRYAMRTAILPQVTTLAIYMGYVVSGSILVEVLFSYPGLGKVLVSAVDARDYPVIQGVVLMMVVTTAGALLILDLLYPLIDPRIRYGRD</sequence>
<evidence type="ECO:0000256" key="5">
    <source>
        <dbReference type="ARBA" id="ARBA00022989"/>
    </source>
</evidence>
<dbReference type="Pfam" id="PF00528">
    <property type="entry name" value="BPD_transp_1"/>
    <property type="match status" value="1"/>
</dbReference>
<dbReference type="InterPro" id="IPR035906">
    <property type="entry name" value="MetI-like_sf"/>
</dbReference>
<dbReference type="Pfam" id="PF19300">
    <property type="entry name" value="BPD_transp_1_N"/>
    <property type="match status" value="1"/>
</dbReference>
<evidence type="ECO:0000313" key="9">
    <source>
        <dbReference type="EMBL" id="MDW5593884.1"/>
    </source>
</evidence>
<evidence type="ECO:0000256" key="7">
    <source>
        <dbReference type="RuleBase" id="RU363032"/>
    </source>
</evidence>
<feature type="domain" description="ABC transmembrane type-1" evidence="8">
    <location>
        <begin position="105"/>
        <end position="317"/>
    </location>
</feature>
<gene>
    <name evidence="9" type="ORF">R7226_06035</name>
</gene>
<dbReference type="PANTHER" id="PTHR43376">
    <property type="entry name" value="OLIGOPEPTIDE TRANSPORT SYSTEM PERMEASE PROTEIN"/>
    <property type="match status" value="1"/>
</dbReference>
<dbReference type="PANTHER" id="PTHR43376:SF1">
    <property type="entry name" value="OLIGOPEPTIDE TRANSPORT SYSTEM PERMEASE PROTEIN"/>
    <property type="match status" value="1"/>
</dbReference>
<evidence type="ECO:0000256" key="4">
    <source>
        <dbReference type="ARBA" id="ARBA00022692"/>
    </source>
</evidence>
<keyword evidence="3" id="KW-1003">Cell membrane</keyword>
<feature type="transmembrane region" description="Helical" evidence="7">
    <location>
        <begin position="298"/>
        <end position="324"/>
    </location>
</feature>
<keyword evidence="4 7" id="KW-0812">Transmembrane</keyword>
<dbReference type="CDD" id="cd06261">
    <property type="entry name" value="TM_PBP2"/>
    <property type="match status" value="1"/>
</dbReference>
<feature type="transmembrane region" description="Helical" evidence="7">
    <location>
        <begin position="12"/>
        <end position="31"/>
    </location>
</feature>
<proteinExistence type="inferred from homology"/>
<dbReference type="Proteomes" id="UP001284601">
    <property type="component" value="Unassembled WGS sequence"/>
</dbReference>
<comment type="similarity">
    <text evidence="7">Belongs to the binding-protein-dependent transport system permease family.</text>
</comment>
<reference evidence="10" key="1">
    <citation type="submission" date="2023-07" db="EMBL/GenBank/DDBJ databases">
        <title>Conexibacter stalactiti sp. nov., isolated from stalactites in a lava cave and emended description of the genus Conexibacter.</title>
        <authorList>
            <person name="Lee S.D."/>
        </authorList>
    </citation>
    <scope>NUCLEOTIDE SEQUENCE [LARGE SCALE GENOMIC DNA]</scope>
    <source>
        <strain evidence="10">KCTC 39840</strain>
    </source>
</reference>
<keyword evidence="6 7" id="KW-0472">Membrane</keyword>
<evidence type="ECO:0000256" key="1">
    <source>
        <dbReference type="ARBA" id="ARBA00004651"/>
    </source>
</evidence>
<feature type="transmembrane region" description="Helical" evidence="7">
    <location>
        <begin position="252"/>
        <end position="278"/>
    </location>
</feature>
<comment type="caution">
    <text evidence="9">The sequence shown here is derived from an EMBL/GenBank/DDBJ whole genome shotgun (WGS) entry which is preliminary data.</text>
</comment>
<evidence type="ECO:0000259" key="8">
    <source>
        <dbReference type="PROSITE" id="PS50928"/>
    </source>
</evidence>
<feature type="transmembrane region" description="Helical" evidence="7">
    <location>
        <begin position="144"/>
        <end position="166"/>
    </location>
</feature>
<evidence type="ECO:0000313" key="10">
    <source>
        <dbReference type="Proteomes" id="UP001284601"/>
    </source>
</evidence>
<name>A0ABU4HPA2_9ACTN</name>
<keyword evidence="2 7" id="KW-0813">Transport</keyword>
<evidence type="ECO:0000256" key="6">
    <source>
        <dbReference type="ARBA" id="ARBA00023136"/>
    </source>
</evidence>
<dbReference type="PROSITE" id="PS50928">
    <property type="entry name" value="ABC_TM1"/>
    <property type="match status" value="1"/>
</dbReference>
<feature type="transmembrane region" description="Helical" evidence="7">
    <location>
        <begin position="107"/>
        <end position="132"/>
    </location>
</feature>
<accession>A0ABU4HPA2</accession>
<comment type="subcellular location">
    <subcellularLocation>
        <location evidence="1 7">Cell membrane</location>
        <topology evidence="1 7">Multi-pass membrane protein</topology>
    </subcellularLocation>
</comment>
<keyword evidence="5 7" id="KW-1133">Transmembrane helix</keyword>
<protein>
    <submittedName>
        <fullName evidence="9">ABC transporter permease</fullName>
    </submittedName>
</protein>
<dbReference type="RefSeq" id="WP_318596143.1">
    <property type="nucleotide sequence ID" value="NZ_JAWSTH010000010.1"/>
</dbReference>
<evidence type="ECO:0000256" key="2">
    <source>
        <dbReference type="ARBA" id="ARBA00022448"/>
    </source>
</evidence>
<dbReference type="InterPro" id="IPR045621">
    <property type="entry name" value="BPD_transp_1_N"/>
</dbReference>
<keyword evidence="10" id="KW-1185">Reference proteome</keyword>
<organism evidence="9 10">
    <name type="scientific">Conexibacter stalactiti</name>
    <dbReference type="NCBI Taxonomy" id="1940611"/>
    <lineage>
        <taxon>Bacteria</taxon>
        <taxon>Bacillati</taxon>
        <taxon>Actinomycetota</taxon>
        <taxon>Thermoleophilia</taxon>
        <taxon>Solirubrobacterales</taxon>
        <taxon>Conexibacteraceae</taxon>
        <taxon>Conexibacter</taxon>
    </lineage>
</organism>
<feature type="transmembrane region" description="Helical" evidence="7">
    <location>
        <begin position="198"/>
        <end position="217"/>
    </location>
</feature>
<dbReference type="EMBL" id="JAWSTH010000010">
    <property type="protein sequence ID" value="MDW5593884.1"/>
    <property type="molecule type" value="Genomic_DNA"/>
</dbReference>